<comment type="caution">
    <text evidence="4">The sequence shown here is derived from an EMBL/GenBank/DDBJ whole genome shotgun (WGS) entry which is preliminary data.</text>
</comment>
<evidence type="ECO:0000256" key="1">
    <source>
        <dbReference type="ARBA" id="ARBA00022884"/>
    </source>
</evidence>
<dbReference type="GO" id="GO:0003723">
    <property type="term" value="F:RNA binding"/>
    <property type="evidence" value="ECO:0007669"/>
    <property type="project" value="UniProtKB-KW"/>
</dbReference>
<dbReference type="InterPro" id="IPR035979">
    <property type="entry name" value="RBD_domain_sf"/>
</dbReference>
<feature type="compositionally biased region" description="Basic and acidic residues" evidence="2">
    <location>
        <begin position="18"/>
        <end position="28"/>
    </location>
</feature>
<dbReference type="PANTHER" id="PTHR23189">
    <property type="entry name" value="RNA RECOGNITION MOTIF-CONTAINING"/>
    <property type="match status" value="1"/>
</dbReference>
<proteinExistence type="predicted"/>
<organism evidence="4 5">
    <name type="scientific">Stentor coeruleus</name>
    <dbReference type="NCBI Taxonomy" id="5963"/>
    <lineage>
        <taxon>Eukaryota</taxon>
        <taxon>Sar</taxon>
        <taxon>Alveolata</taxon>
        <taxon>Ciliophora</taxon>
        <taxon>Postciliodesmatophora</taxon>
        <taxon>Heterotrichea</taxon>
        <taxon>Heterotrichida</taxon>
        <taxon>Stentoridae</taxon>
        <taxon>Stentor</taxon>
    </lineage>
</organism>
<dbReference type="CDD" id="cd12531">
    <property type="entry name" value="RRM3_MEI2_like"/>
    <property type="match status" value="1"/>
</dbReference>
<keyword evidence="1" id="KW-0694">RNA-binding</keyword>
<sequence length="305" mass="35646">MDTLKKQRLQVFKNITRDLTPEALEKSQDPTSHSKAQFPPNSSYLFHPQSNDSLKSHIIPNQHISNLNTQHYIPKANKNHSSRCVISAYKPNDIHTIIYSKTSIKDNYPPSKTQILENPRDLTENISFESSSDYFSVFSNSPMLSISTQESSREEFEEKRKPKKRPLEPSEKDFYVIKIQAIKLNQDMRTTVMVRNIPNKYTQKMLLQTIDKKFDGTYDFLYLPIDFKNRCNVGYAFINFVDFKVIPMFYQEFNMKKWERFNSEKICELAYGRIQGLKGLIQHFQNSSVINQVDSKVKPVILGKH</sequence>
<dbReference type="EMBL" id="MPUH01000035">
    <property type="protein sequence ID" value="OMJ93895.1"/>
    <property type="molecule type" value="Genomic_DNA"/>
</dbReference>
<dbReference type="InterPro" id="IPR007201">
    <property type="entry name" value="Mei2-like_Rrm_C"/>
</dbReference>
<feature type="region of interest" description="Disordered" evidence="2">
    <location>
        <begin position="146"/>
        <end position="167"/>
    </location>
</feature>
<dbReference type="InterPro" id="IPR034454">
    <property type="entry name" value="MEI2-like_RRM3"/>
</dbReference>
<feature type="region of interest" description="Disordered" evidence="2">
    <location>
        <begin position="18"/>
        <end position="52"/>
    </location>
</feature>
<name>A0A1R2CY15_9CILI</name>
<gene>
    <name evidence="4" type="ORF">SteCoe_3090</name>
</gene>
<dbReference type="SUPFAM" id="SSF54928">
    <property type="entry name" value="RNA-binding domain, RBD"/>
    <property type="match status" value="1"/>
</dbReference>
<protein>
    <recommendedName>
        <fullName evidence="3">Mei2-like C-terminal RNA recognition motif domain-containing protein</fullName>
    </recommendedName>
</protein>
<dbReference type="InterPro" id="IPR012677">
    <property type="entry name" value="Nucleotide-bd_a/b_plait_sf"/>
</dbReference>
<dbReference type="Pfam" id="PF04059">
    <property type="entry name" value="RRM_2"/>
    <property type="match status" value="1"/>
</dbReference>
<dbReference type="Proteomes" id="UP000187209">
    <property type="component" value="Unassembled WGS sequence"/>
</dbReference>
<dbReference type="OrthoDB" id="417481at2759"/>
<feature type="domain" description="Mei2-like C-terminal RNA recognition motif" evidence="3">
    <location>
        <begin position="189"/>
        <end position="285"/>
    </location>
</feature>
<evidence type="ECO:0000313" key="5">
    <source>
        <dbReference type="Proteomes" id="UP000187209"/>
    </source>
</evidence>
<feature type="compositionally biased region" description="Basic and acidic residues" evidence="2">
    <location>
        <begin position="151"/>
        <end position="167"/>
    </location>
</feature>
<evidence type="ECO:0000313" key="4">
    <source>
        <dbReference type="EMBL" id="OMJ93895.1"/>
    </source>
</evidence>
<feature type="compositionally biased region" description="Polar residues" evidence="2">
    <location>
        <begin position="29"/>
        <end position="52"/>
    </location>
</feature>
<evidence type="ECO:0000256" key="2">
    <source>
        <dbReference type="SAM" id="MobiDB-lite"/>
    </source>
</evidence>
<dbReference type="Gene3D" id="3.30.70.330">
    <property type="match status" value="1"/>
</dbReference>
<reference evidence="4 5" key="1">
    <citation type="submission" date="2016-11" db="EMBL/GenBank/DDBJ databases">
        <title>The macronuclear genome of Stentor coeruleus: a giant cell with tiny introns.</title>
        <authorList>
            <person name="Slabodnick M."/>
            <person name="Ruby J.G."/>
            <person name="Reiff S.B."/>
            <person name="Swart E.C."/>
            <person name="Gosai S."/>
            <person name="Prabakaran S."/>
            <person name="Witkowska E."/>
            <person name="Larue G.E."/>
            <person name="Fisher S."/>
            <person name="Freeman R.M."/>
            <person name="Gunawardena J."/>
            <person name="Chu W."/>
            <person name="Stover N.A."/>
            <person name="Gregory B.D."/>
            <person name="Nowacki M."/>
            <person name="Derisi J."/>
            <person name="Roy S.W."/>
            <person name="Marshall W.F."/>
            <person name="Sood P."/>
        </authorList>
    </citation>
    <scope>NUCLEOTIDE SEQUENCE [LARGE SCALE GENOMIC DNA]</scope>
    <source>
        <strain evidence="4">WM001</strain>
    </source>
</reference>
<accession>A0A1R2CY15</accession>
<evidence type="ECO:0000259" key="3">
    <source>
        <dbReference type="Pfam" id="PF04059"/>
    </source>
</evidence>
<dbReference type="AlphaFoldDB" id="A0A1R2CY15"/>
<keyword evidence="5" id="KW-1185">Reference proteome</keyword>